<evidence type="ECO:0008006" key="4">
    <source>
        <dbReference type="Google" id="ProtNLM"/>
    </source>
</evidence>
<dbReference type="Proteomes" id="UP001216907">
    <property type="component" value="Unassembled WGS sequence"/>
</dbReference>
<keyword evidence="1" id="KW-0175">Coiled coil</keyword>
<feature type="coiled-coil region" evidence="1">
    <location>
        <begin position="37"/>
        <end position="173"/>
    </location>
</feature>
<protein>
    <recommendedName>
        <fullName evidence="4">Chromosome partition protein Smc</fullName>
    </recommendedName>
</protein>
<sequence>MTTVGKILVLFIMAFSLILSAISSVAFTTSKNWKVATEAEKKKVGELTTKLKDAEAKTAAAQKDMDTQKANFDAQAKQLNDKITAIENQNQLAQQQITTAGGQVATAQQNAKTALEEAEANRKETLQLRELKSAVEQQANEFKLHVAELNDKIREMERALETATKNNGDLKERVAKYSTLLRSQGLSDDIAQIKGIESPPPVVGEVTRVDATNRKLEASIGSNDGLVPGHELNLMRMSPTPEYLGKAKVLTVDPNQSVLQVIGNTYQGKKLKEGDIVSSTIKPRL</sequence>
<dbReference type="EMBL" id="JARRAG010000002">
    <property type="protein sequence ID" value="MDG3004153.1"/>
    <property type="molecule type" value="Genomic_DNA"/>
</dbReference>
<evidence type="ECO:0000313" key="2">
    <source>
        <dbReference type="EMBL" id="MDG3004153.1"/>
    </source>
</evidence>
<dbReference type="Gene3D" id="1.10.287.2610">
    <property type="match status" value="1"/>
</dbReference>
<comment type="caution">
    <text evidence="2">The sequence shown here is derived from an EMBL/GenBank/DDBJ whole genome shotgun (WGS) entry which is preliminary data.</text>
</comment>
<organism evidence="2 3">
    <name type="scientific">Paludisphaera mucosa</name>
    <dbReference type="NCBI Taxonomy" id="3030827"/>
    <lineage>
        <taxon>Bacteria</taxon>
        <taxon>Pseudomonadati</taxon>
        <taxon>Planctomycetota</taxon>
        <taxon>Planctomycetia</taxon>
        <taxon>Isosphaerales</taxon>
        <taxon>Isosphaeraceae</taxon>
        <taxon>Paludisphaera</taxon>
    </lineage>
</organism>
<accession>A0ABT6F9T9</accession>
<keyword evidence="3" id="KW-1185">Reference proteome</keyword>
<reference evidence="2 3" key="1">
    <citation type="submission" date="2023-03" db="EMBL/GenBank/DDBJ databases">
        <title>Paludisphaera mucosa sp. nov. a novel planctomycete from northern fen.</title>
        <authorList>
            <person name="Ivanova A."/>
        </authorList>
    </citation>
    <scope>NUCLEOTIDE SEQUENCE [LARGE SCALE GENOMIC DNA]</scope>
    <source>
        <strain evidence="2 3">Pla2</strain>
    </source>
</reference>
<gene>
    <name evidence="2" type="ORF">PZE19_10235</name>
</gene>
<evidence type="ECO:0000256" key="1">
    <source>
        <dbReference type="SAM" id="Coils"/>
    </source>
</evidence>
<name>A0ABT6F9T9_9BACT</name>
<dbReference type="RefSeq" id="WP_277860515.1">
    <property type="nucleotide sequence ID" value="NZ_JARRAG010000002.1"/>
</dbReference>
<proteinExistence type="predicted"/>
<evidence type="ECO:0000313" key="3">
    <source>
        <dbReference type="Proteomes" id="UP001216907"/>
    </source>
</evidence>